<name>X0YWZ6_9ZZZZ</name>
<proteinExistence type="predicted"/>
<gene>
    <name evidence="1" type="ORF">S01H1_77801</name>
</gene>
<evidence type="ECO:0000313" key="1">
    <source>
        <dbReference type="EMBL" id="GAG52813.1"/>
    </source>
</evidence>
<sequence length="38" mass="4275">IVGRLAVFGERIMRAKVKKVGEQFTQNLQDKLKSELGS</sequence>
<protein>
    <submittedName>
        <fullName evidence="1">Uncharacterized protein</fullName>
    </submittedName>
</protein>
<feature type="non-terminal residue" evidence="1">
    <location>
        <position position="1"/>
    </location>
</feature>
<accession>X0YWZ6</accession>
<comment type="caution">
    <text evidence="1">The sequence shown here is derived from an EMBL/GenBank/DDBJ whole genome shotgun (WGS) entry which is preliminary data.</text>
</comment>
<organism evidence="1">
    <name type="scientific">marine sediment metagenome</name>
    <dbReference type="NCBI Taxonomy" id="412755"/>
    <lineage>
        <taxon>unclassified sequences</taxon>
        <taxon>metagenomes</taxon>
        <taxon>ecological metagenomes</taxon>
    </lineage>
</organism>
<dbReference type="EMBL" id="BARS01052319">
    <property type="protein sequence ID" value="GAG52813.1"/>
    <property type="molecule type" value="Genomic_DNA"/>
</dbReference>
<dbReference type="Gene3D" id="3.30.530.20">
    <property type="match status" value="1"/>
</dbReference>
<dbReference type="InterPro" id="IPR023393">
    <property type="entry name" value="START-like_dom_sf"/>
</dbReference>
<reference evidence="1" key="1">
    <citation type="journal article" date="2014" name="Front. Microbiol.">
        <title>High frequency of phylogenetically diverse reductive dehalogenase-homologous genes in deep subseafloor sedimentary metagenomes.</title>
        <authorList>
            <person name="Kawai M."/>
            <person name="Futagami T."/>
            <person name="Toyoda A."/>
            <person name="Takaki Y."/>
            <person name="Nishi S."/>
            <person name="Hori S."/>
            <person name="Arai W."/>
            <person name="Tsubouchi T."/>
            <person name="Morono Y."/>
            <person name="Uchiyama I."/>
            <person name="Ito T."/>
            <person name="Fujiyama A."/>
            <person name="Inagaki F."/>
            <person name="Takami H."/>
        </authorList>
    </citation>
    <scope>NUCLEOTIDE SEQUENCE</scope>
    <source>
        <strain evidence="1">Expedition CK06-06</strain>
    </source>
</reference>
<dbReference type="AlphaFoldDB" id="X0YWZ6"/>